<dbReference type="EMBL" id="JAUOZS010000001">
    <property type="protein sequence ID" value="MDT8903906.1"/>
    <property type="molecule type" value="Genomic_DNA"/>
</dbReference>
<evidence type="ECO:0000313" key="2">
    <source>
        <dbReference type="Proteomes" id="UP001254848"/>
    </source>
</evidence>
<organism evidence="1 2">
    <name type="scientific">Anaeroselena agilis</name>
    <dbReference type="NCBI Taxonomy" id="3063788"/>
    <lineage>
        <taxon>Bacteria</taxon>
        <taxon>Bacillati</taxon>
        <taxon>Bacillota</taxon>
        <taxon>Negativicutes</taxon>
        <taxon>Acetonemataceae</taxon>
        <taxon>Anaeroselena</taxon>
    </lineage>
</organism>
<name>A0ABU3P6X3_9FIRM</name>
<proteinExistence type="predicted"/>
<dbReference type="Gene3D" id="3.90.550.10">
    <property type="entry name" value="Spore Coat Polysaccharide Biosynthesis Protein SpsA, Chain A"/>
    <property type="match status" value="1"/>
</dbReference>
<comment type="caution">
    <text evidence="1">The sequence shown here is derived from an EMBL/GenBank/DDBJ whole genome shotgun (WGS) entry which is preliminary data.</text>
</comment>
<dbReference type="RefSeq" id="WP_413782346.1">
    <property type="nucleotide sequence ID" value="NZ_JAUOZS010000001.1"/>
</dbReference>
<dbReference type="Pfam" id="PF02348">
    <property type="entry name" value="CTP_transf_3"/>
    <property type="match status" value="1"/>
</dbReference>
<evidence type="ECO:0000313" key="1">
    <source>
        <dbReference type="EMBL" id="MDT8903906.1"/>
    </source>
</evidence>
<dbReference type="PANTHER" id="PTHR42866:SF1">
    <property type="entry name" value="SPORE COAT POLYSACCHARIDE BIOSYNTHESIS PROTEIN SPSF"/>
    <property type="match status" value="1"/>
</dbReference>
<dbReference type="Proteomes" id="UP001254848">
    <property type="component" value="Unassembled WGS sequence"/>
</dbReference>
<reference evidence="1 2" key="1">
    <citation type="submission" date="2023-07" db="EMBL/GenBank/DDBJ databases">
        <title>The novel representative of Negativicutes class, Anaeroselena agilis gen. nov. sp. nov.</title>
        <authorList>
            <person name="Prokofeva M.I."/>
            <person name="Elcheninov A.G."/>
            <person name="Klyukina A."/>
            <person name="Kublanov I.V."/>
            <person name="Frolov E.N."/>
            <person name="Podosokorskaya O.A."/>
        </authorList>
    </citation>
    <scope>NUCLEOTIDE SEQUENCE [LARGE SCALE GENOMIC DNA]</scope>
    <source>
        <strain evidence="1 2">4137-cl</strain>
    </source>
</reference>
<gene>
    <name evidence="1" type="ORF">Q4T40_21960</name>
</gene>
<dbReference type="CDD" id="cd02518">
    <property type="entry name" value="GT2_SpsF"/>
    <property type="match status" value="1"/>
</dbReference>
<dbReference type="PANTHER" id="PTHR42866">
    <property type="entry name" value="3-DEOXY-MANNO-OCTULOSONATE CYTIDYLYLTRANSFERASE"/>
    <property type="match status" value="1"/>
</dbReference>
<sequence length="243" mass="27401">MKTVIISQARMTSTRLPGKILKEVLGKPLLEYQLERLRRVANADAVVIATTVNPADDPVAELCGRLGAPCFRGPENDVLARYYHAAREHGADTVVRVTSDCPLIDPAVVAAVIGKFKREPRQFDYVANVLVRTYPRGMDTEVFSMQALAEAHREATLPAHREHVTPFIHSQPARYRLSNVENDTDCSRYRWTVDTPEDFDLISKIIAAVWPARPEFTLADCLTAYRDHPEWLAINSHIEQKKV</sequence>
<protein>
    <submittedName>
        <fullName evidence="1">Glycosyltransferase family protein</fullName>
    </submittedName>
</protein>
<dbReference type="SUPFAM" id="SSF53448">
    <property type="entry name" value="Nucleotide-diphospho-sugar transferases"/>
    <property type="match status" value="1"/>
</dbReference>
<dbReference type="InterPro" id="IPR003329">
    <property type="entry name" value="Cytidylyl_trans"/>
</dbReference>
<accession>A0ABU3P6X3</accession>
<dbReference type="InterPro" id="IPR029044">
    <property type="entry name" value="Nucleotide-diphossugar_trans"/>
</dbReference>
<keyword evidence="2" id="KW-1185">Reference proteome</keyword>